<proteinExistence type="predicted"/>
<dbReference type="CGD" id="CAL0000161910">
    <property type="gene designation" value="Cd36_72450"/>
</dbReference>
<reference evidence="4 5" key="1">
    <citation type="journal article" date="2009" name="Genome Res.">
        <title>Comparative genomics of the fungal pathogens Candida dubliniensis and Candida albicans.</title>
        <authorList>
            <person name="Jackson A.P."/>
            <person name="Gamble J.A."/>
            <person name="Yeomans T."/>
            <person name="Moran G.P."/>
            <person name="Saunders D."/>
            <person name="Harris D."/>
            <person name="Aslett M."/>
            <person name="Barrell J.F."/>
            <person name="Butler G."/>
            <person name="Citiulo F."/>
            <person name="Coleman D.C."/>
            <person name="de Groot P.W.J."/>
            <person name="Goodwin T.J."/>
            <person name="Quail M.A."/>
            <person name="McQuillan J."/>
            <person name="Munro C.A."/>
            <person name="Pain A."/>
            <person name="Poulter R.T."/>
            <person name="Rajandream M.A."/>
            <person name="Renauld H."/>
            <person name="Spiering M.J."/>
            <person name="Tivey A."/>
            <person name="Gow N.A.R."/>
            <person name="Barrell B."/>
            <person name="Sullivan D.J."/>
            <person name="Berriman M."/>
        </authorList>
    </citation>
    <scope>NUCLEOTIDE SEQUENCE [LARGE SCALE GENOMIC DNA]</scope>
    <source>
        <strain evidence="5">CD36 / ATCC MYA-646 / CBS 7987 / NCPF 3949 / NRRL Y-17841</strain>
    </source>
</reference>
<dbReference type="AlphaFoldDB" id="B9WKE6"/>
<dbReference type="SUPFAM" id="SSF56672">
    <property type="entry name" value="DNA/RNA polymerases"/>
    <property type="match status" value="1"/>
</dbReference>
<dbReference type="eggNOG" id="KOG0017">
    <property type="taxonomic scope" value="Eukaryota"/>
</dbReference>
<dbReference type="InterPro" id="IPR043502">
    <property type="entry name" value="DNA/RNA_pol_sf"/>
</dbReference>
<sequence>MNSHIVVENESSIPDDDEYQTAIENNYITDTDTESESEHEENLPPDEFNTNGPSQIAVESVESNKTFENYHNRSESIEPKINKELSPDFNQTLEDINESMNHINEENLDEFDKSIMDDQNLDDGIESLHKELVISNNKIDYVEDLVNKRKRDNHSLPANKYIKNNDKTPGIIVSQNKSQAQILDELKPPKDKYSNAPFKSKRSKKGFKPPYVTRSGRKVQAPARYLNAIINKIDYNDPNWRRSMDEEIEKFKSKNVFEVVKIPPGVKPITTRWVHTYKEKDLKNKSFKSRCVVHGQKMVEDTHYNPYKISSPVVDLVSIRLLTIIAVEKGLSMHSLDISSAYLNADLEDNREIFIYPPKCYEVGKNHCWKLNKSLYGMRQSGYNWYNHFRRILINNGMTQTLHNDGIFAKQFENGDVLYLTIYVDDVFIIGNTAKVIEDFVTMLENHFELTYFGETTEYLGINFNRNGDTFTLDQKPFLEKLVDNFNILDSYGKNIPVIPNDINVVRKLRKSDEINDFIKIERPHHLINAITKTTYIEPDDDEKRIPDFESSPEAELLDAKGIKLYQSAVGSLLWATMNTRPDLSFTANVLGSKCSNPDTNDWKKLIYCLRYVKNHLDFKLEYKKGRLSKSENDFIIEVFSDASFAPELDRRSITGMAIYVNGNLVNWATKRQKIITHSSAACEMLALNYSVLKAFDLRNTIRDIGLKVKNIHIHEDNKAVITILQNDNFHPHRPIDICYKFLRQKLNDGYFSISYVESKDNLADSFTKPLGMRKLNEHTRRIIKREDYDGETTSIVDVRKIKEIKQNNETNHHMEF</sequence>
<dbReference type="PANTHER" id="PTHR11439:SF463">
    <property type="entry name" value="REVERSE TRANSCRIPTASE TY1_COPIA-TYPE DOMAIN-CONTAINING PROTEIN"/>
    <property type="match status" value="1"/>
</dbReference>
<dbReference type="GO" id="GO:0003964">
    <property type="term" value="F:RNA-directed DNA polymerase activity"/>
    <property type="evidence" value="ECO:0007669"/>
    <property type="project" value="UniProtKB-KW"/>
</dbReference>
<dbReference type="VEuPathDB" id="FungiDB:CD36_72450"/>
<dbReference type="InterPro" id="IPR013103">
    <property type="entry name" value="RVT_2"/>
</dbReference>
<feature type="region of interest" description="Disordered" evidence="1">
    <location>
        <begin position="188"/>
        <end position="213"/>
    </location>
</feature>
<dbReference type="RefSeq" id="XP_002421461.1">
    <property type="nucleotide sequence ID" value="XM_002421416.1"/>
</dbReference>
<dbReference type="KEGG" id="cdu:CD36_72450"/>
<evidence type="ECO:0000256" key="1">
    <source>
        <dbReference type="SAM" id="MobiDB-lite"/>
    </source>
</evidence>
<dbReference type="HOGENOM" id="CLU_003067_0_0_1"/>
<feature type="region of interest" description="Disordered" evidence="1">
    <location>
        <begin position="1"/>
        <end position="53"/>
    </location>
</feature>
<dbReference type="EMBL" id="FM992694">
    <property type="protein sequence ID" value="CAX40797.1"/>
    <property type="molecule type" value="Genomic_DNA"/>
</dbReference>
<dbReference type="Proteomes" id="UP000002605">
    <property type="component" value="Chromosome 7"/>
</dbReference>
<gene>
    <name evidence="3" type="ordered locus">Cd36_72450</name>
    <name evidence="4" type="ORF">CD36_72450</name>
</gene>
<dbReference type="CDD" id="cd09272">
    <property type="entry name" value="RNase_HI_RT_Ty1"/>
    <property type="match status" value="1"/>
</dbReference>
<dbReference type="GeneID" id="8049108"/>
<accession>B9WKE6</accession>
<organism evidence="4 5">
    <name type="scientific">Candida dubliniensis (strain CD36 / ATCC MYA-646 / CBS 7987 / NCPF 3949 / NRRL Y-17841)</name>
    <name type="common">Yeast</name>
    <dbReference type="NCBI Taxonomy" id="573826"/>
    <lineage>
        <taxon>Eukaryota</taxon>
        <taxon>Fungi</taxon>
        <taxon>Dikarya</taxon>
        <taxon>Ascomycota</taxon>
        <taxon>Saccharomycotina</taxon>
        <taxon>Pichiomycetes</taxon>
        <taxon>Debaryomycetaceae</taxon>
        <taxon>Candida/Lodderomyces clade</taxon>
        <taxon>Candida</taxon>
    </lineage>
</organism>
<feature type="domain" description="Reverse transcriptase Ty1/copia-type" evidence="2">
    <location>
        <begin position="255"/>
        <end position="499"/>
    </location>
</feature>
<evidence type="ECO:0000313" key="4">
    <source>
        <dbReference type="EMBL" id="CAX40797.1"/>
    </source>
</evidence>
<dbReference type="OrthoDB" id="4026416at2759"/>
<evidence type="ECO:0000313" key="5">
    <source>
        <dbReference type="Proteomes" id="UP000002605"/>
    </source>
</evidence>
<evidence type="ECO:0000313" key="3">
    <source>
        <dbReference type="CGD" id="CAL0000161910"/>
    </source>
</evidence>
<protein>
    <submittedName>
        <fullName evidence="4">Tca4-like retrotransposon reverse transcriptase, putative</fullName>
    </submittedName>
</protein>
<evidence type="ECO:0000259" key="2">
    <source>
        <dbReference type="Pfam" id="PF07727"/>
    </source>
</evidence>
<dbReference type="PANTHER" id="PTHR11439">
    <property type="entry name" value="GAG-POL-RELATED RETROTRANSPOSON"/>
    <property type="match status" value="1"/>
</dbReference>
<dbReference type="Pfam" id="PF07727">
    <property type="entry name" value="RVT_2"/>
    <property type="match status" value="1"/>
</dbReference>
<keyword evidence="5" id="KW-1185">Reference proteome</keyword>
<name>B9WKE6_CANDC</name>